<comment type="subcellular location">
    <subcellularLocation>
        <location evidence="1">Membrane</location>
        <topology evidence="1">Multi-pass membrane protein</topology>
    </subcellularLocation>
</comment>
<feature type="transmembrane region" description="Helical" evidence="7">
    <location>
        <begin position="211"/>
        <end position="233"/>
    </location>
</feature>
<feature type="transmembrane region" description="Helical" evidence="7">
    <location>
        <begin position="43"/>
        <end position="69"/>
    </location>
</feature>
<reference evidence="10" key="1">
    <citation type="journal article" date="2014" name="Genome Announc.">
        <title>Draft genome sequence of the formaldehyde-resistant fungus Byssochlamys spectabilis No. 5 (anamorph Paecilomyces variotii No. 5) (NBRC109023).</title>
        <authorList>
            <person name="Oka T."/>
            <person name="Ekino K."/>
            <person name="Fukuda K."/>
            <person name="Nomura Y."/>
        </authorList>
    </citation>
    <scope>NUCLEOTIDE SEQUENCE [LARGE SCALE GENOMIC DNA]</scope>
    <source>
        <strain evidence="10">No. 5 / NBRC 109023</strain>
    </source>
</reference>
<feature type="transmembrane region" description="Helical" evidence="7">
    <location>
        <begin position="12"/>
        <end position="31"/>
    </location>
</feature>
<comment type="caution">
    <text evidence="9">The sequence shown here is derived from an EMBL/GenBank/DDBJ whole genome shotgun (WGS) entry which is preliminary data.</text>
</comment>
<feature type="compositionally biased region" description="Basic and acidic residues" evidence="6">
    <location>
        <begin position="336"/>
        <end position="351"/>
    </location>
</feature>
<dbReference type="PANTHER" id="PTHR33048">
    <property type="entry name" value="PTH11-LIKE INTEGRAL MEMBRANE PROTEIN (AFU_ORTHOLOGUE AFUA_5G11245)"/>
    <property type="match status" value="1"/>
</dbReference>
<dbReference type="eggNOG" id="ENOG502SR1P">
    <property type="taxonomic scope" value="Eukaryota"/>
</dbReference>
<keyword evidence="10" id="KW-1185">Reference proteome</keyword>
<dbReference type="InterPro" id="IPR049326">
    <property type="entry name" value="Rhodopsin_dom_fungi"/>
</dbReference>
<organism evidence="9 10">
    <name type="scientific">Byssochlamys spectabilis (strain No. 5 / NBRC 109023)</name>
    <name type="common">Paecilomyces variotii</name>
    <dbReference type="NCBI Taxonomy" id="1356009"/>
    <lineage>
        <taxon>Eukaryota</taxon>
        <taxon>Fungi</taxon>
        <taxon>Dikarya</taxon>
        <taxon>Ascomycota</taxon>
        <taxon>Pezizomycotina</taxon>
        <taxon>Eurotiomycetes</taxon>
        <taxon>Eurotiomycetidae</taxon>
        <taxon>Eurotiales</taxon>
        <taxon>Thermoascaceae</taxon>
        <taxon>Paecilomyces</taxon>
    </lineage>
</organism>
<dbReference type="AlphaFoldDB" id="V5FIB4"/>
<evidence type="ECO:0000256" key="3">
    <source>
        <dbReference type="ARBA" id="ARBA00022989"/>
    </source>
</evidence>
<evidence type="ECO:0000256" key="4">
    <source>
        <dbReference type="ARBA" id="ARBA00023136"/>
    </source>
</evidence>
<comment type="similarity">
    <text evidence="5">Belongs to the SAT4 family.</text>
</comment>
<feature type="compositionally biased region" description="Basic and acidic residues" evidence="6">
    <location>
        <begin position="312"/>
        <end position="325"/>
    </location>
</feature>
<keyword evidence="3 7" id="KW-1133">Transmembrane helix</keyword>
<sequence>MTYVNKGSVTAIGIIFPVLVIISLAIRSYGWRRYARNVEIDDFLIVPAALLTIAAGVAMVIGAQMNIIAGHSVPMITPTEQHKLGKFEYAFWIGHVLTIGFIKLALLFLFRRIFKGRAYRTPFDYANWTLIILVITWTLVFLFFEIFACGSDPAVSWSSLTSLRTKCVDTFAMQTGCAVFSWVLDLAILIEPLCMVGTLNMSVYKKLQVSFVFLFSLFAVVAGLLRMIVWIQIEIQGTMNQYTKVLDTILPSVDQEGIVSIILFWTYVEIGVGFQVACLPPCARHLDKLSLSLLVTKIRSLPSVLSLSKRSSRSDKDKSTEESKRSWTSSPRPKNSRSDDEREFYRDQYQV</sequence>
<evidence type="ECO:0000256" key="6">
    <source>
        <dbReference type="SAM" id="MobiDB-lite"/>
    </source>
</evidence>
<evidence type="ECO:0000256" key="5">
    <source>
        <dbReference type="ARBA" id="ARBA00038359"/>
    </source>
</evidence>
<protein>
    <recommendedName>
        <fullName evidence="8">Rhodopsin domain-containing protein</fullName>
    </recommendedName>
</protein>
<accession>V5FIB4</accession>
<proteinExistence type="inferred from homology"/>
<evidence type="ECO:0000313" key="9">
    <source>
        <dbReference type="EMBL" id="GAD97499.1"/>
    </source>
</evidence>
<evidence type="ECO:0000313" key="10">
    <source>
        <dbReference type="Proteomes" id="UP000018001"/>
    </source>
</evidence>
<keyword evidence="2 7" id="KW-0812">Transmembrane</keyword>
<feature type="transmembrane region" description="Helical" evidence="7">
    <location>
        <begin position="89"/>
        <end position="110"/>
    </location>
</feature>
<dbReference type="HOGENOM" id="CLU_028200_14_2_1"/>
<dbReference type="GO" id="GO:0016020">
    <property type="term" value="C:membrane"/>
    <property type="evidence" value="ECO:0007669"/>
    <property type="project" value="UniProtKB-SubCell"/>
</dbReference>
<dbReference type="InParanoid" id="V5FIB4"/>
<evidence type="ECO:0000256" key="7">
    <source>
        <dbReference type="SAM" id="Phobius"/>
    </source>
</evidence>
<feature type="domain" description="Rhodopsin" evidence="8">
    <location>
        <begin position="32"/>
        <end position="286"/>
    </location>
</feature>
<dbReference type="PANTHER" id="PTHR33048:SF134">
    <property type="entry name" value="INTEGRAL MEMBRANE PROTEIN"/>
    <property type="match status" value="1"/>
</dbReference>
<dbReference type="Pfam" id="PF20684">
    <property type="entry name" value="Fung_rhodopsin"/>
    <property type="match status" value="1"/>
</dbReference>
<gene>
    <name evidence="9" type="ORF">PVAR5_6175</name>
</gene>
<keyword evidence="4 7" id="KW-0472">Membrane</keyword>
<name>V5FIB4_BYSSN</name>
<dbReference type="InterPro" id="IPR052337">
    <property type="entry name" value="SAT4-like"/>
</dbReference>
<evidence type="ECO:0000259" key="8">
    <source>
        <dbReference type="Pfam" id="PF20684"/>
    </source>
</evidence>
<feature type="region of interest" description="Disordered" evidence="6">
    <location>
        <begin position="308"/>
        <end position="351"/>
    </location>
</feature>
<evidence type="ECO:0000256" key="2">
    <source>
        <dbReference type="ARBA" id="ARBA00022692"/>
    </source>
</evidence>
<dbReference type="Proteomes" id="UP000018001">
    <property type="component" value="Unassembled WGS sequence"/>
</dbReference>
<evidence type="ECO:0000256" key="1">
    <source>
        <dbReference type="ARBA" id="ARBA00004141"/>
    </source>
</evidence>
<dbReference type="EMBL" id="BAUL01000202">
    <property type="protein sequence ID" value="GAD97499.1"/>
    <property type="molecule type" value="Genomic_DNA"/>
</dbReference>
<feature type="transmembrane region" description="Helical" evidence="7">
    <location>
        <begin position="130"/>
        <end position="151"/>
    </location>
</feature>
<dbReference type="OrthoDB" id="5393606at2759"/>